<feature type="compositionally biased region" description="Basic and acidic residues" evidence="1">
    <location>
        <begin position="8"/>
        <end position="20"/>
    </location>
</feature>
<feature type="region of interest" description="Disordered" evidence="1">
    <location>
        <begin position="1"/>
        <end position="20"/>
    </location>
</feature>
<evidence type="ECO:0000313" key="2">
    <source>
        <dbReference type="EMBL" id="RHA86720.1"/>
    </source>
</evidence>
<protein>
    <recommendedName>
        <fullName evidence="4">DUF1344 domain-containing protein</fullName>
    </recommendedName>
</protein>
<name>A0A413TP65_9FIRM</name>
<dbReference type="Proteomes" id="UP000283492">
    <property type="component" value="Unassembled WGS sequence"/>
</dbReference>
<reference evidence="2 3" key="1">
    <citation type="submission" date="2018-08" db="EMBL/GenBank/DDBJ databases">
        <title>A genome reference for cultivated species of the human gut microbiota.</title>
        <authorList>
            <person name="Zou Y."/>
            <person name="Xue W."/>
            <person name="Luo G."/>
        </authorList>
    </citation>
    <scope>NUCLEOTIDE SEQUENCE [LARGE SCALE GENOMIC DNA]</scope>
    <source>
        <strain evidence="2 3">AM42-1AC</strain>
    </source>
</reference>
<feature type="region of interest" description="Disordered" evidence="1">
    <location>
        <begin position="52"/>
        <end position="96"/>
    </location>
</feature>
<dbReference type="EMBL" id="QSFX01000024">
    <property type="protein sequence ID" value="RHA86720.1"/>
    <property type="molecule type" value="Genomic_DNA"/>
</dbReference>
<dbReference type="AlphaFoldDB" id="A0A413TP65"/>
<feature type="compositionally biased region" description="Low complexity" evidence="1">
    <location>
        <begin position="63"/>
        <end position="82"/>
    </location>
</feature>
<sequence>MIPVKKKNLADNKRKASRDEKEISIIMKKRYALLLTGLLTLSLAAGCGAKTDNAGETSAPAVSESQAAESTEQTAESTEQTADVQNTADQGEEKTITGTIDEIKDFMFIITDESGAAYEFSFETAPEGLENVAGGDTVKVTYTGEISEVDPFNGTVISVEKQ</sequence>
<proteinExistence type="predicted"/>
<evidence type="ECO:0000313" key="3">
    <source>
        <dbReference type="Proteomes" id="UP000283492"/>
    </source>
</evidence>
<organism evidence="2 3">
    <name type="scientific">Roseburia inulinivorans</name>
    <dbReference type="NCBI Taxonomy" id="360807"/>
    <lineage>
        <taxon>Bacteria</taxon>
        <taxon>Bacillati</taxon>
        <taxon>Bacillota</taxon>
        <taxon>Clostridia</taxon>
        <taxon>Lachnospirales</taxon>
        <taxon>Lachnospiraceae</taxon>
        <taxon>Roseburia</taxon>
    </lineage>
</organism>
<evidence type="ECO:0008006" key="4">
    <source>
        <dbReference type="Google" id="ProtNLM"/>
    </source>
</evidence>
<gene>
    <name evidence="2" type="ORF">DW914_12765</name>
</gene>
<comment type="caution">
    <text evidence="2">The sequence shown here is derived from an EMBL/GenBank/DDBJ whole genome shotgun (WGS) entry which is preliminary data.</text>
</comment>
<evidence type="ECO:0000256" key="1">
    <source>
        <dbReference type="SAM" id="MobiDB-lite"/>
    </source>
</evidence>
<accession>A0A413TP65</accession>